<name>A0ABP0QAQ8_9DINO</name>
<accession>A0ABP0QAQ8</accession>
<gene>
    <name evidence="2" type="ORF">CCMP2556_LOCUS40929</name>
</gene>
<dbReference type="EMBL" id="CAXAMN010024139">
    <property type="protein sequence ID" value="CAK9084071.1"/>
    <property type="molecule type" value="Genomic_DNA"/>
</dbReference>
<evidence type="ECO:0000259" key="1">
    <source>
        <dbReference type="Pfam" id="PF14737"/>
    </source>
</evidence>
<reference evidence="2 3" key="1">
    <citation type="submission" date="2024-02" db="EMBL/GenBank/DDBJ databases">
        <authorList>
            <person name="Chen Y."/>
            <person name="Shah S."/>
            <person name="Dougan E. K."/>
            <person name="Thang M."/>
            <person name="Chan C."/>
        </authorList>
    </citation>
    <scope>NUCLEOTIDE SEQUENCE [LARGE SCALE GENOMIC DNA]</scope>
</reference>
<dbReference type="Proteomes" id="UP001642484">
    <property type="component" value="Unassembled WGS sequence"/>
</dbReference>
<protein>
    <recommendedName>
        <fullName evidence="1">DUF4470 domain-containing protein</fullName>
    </recommendedName>
</protein>
<sequence length="778" mass="85767">MDDATWSALLDTCARTAGDPLSECPEGWELCLLAKVAAQRFGLSVRKLEMVLLEAETLEQSRQILHAALPKTTDIEELLARAERDPRGAERRVTRSRSRRRQVLGAARAKLAALRVEHPAAVQVGELTGRLLLAGKELLRAGDSSVGAAALPAQFTSLRAPVSVGPPAFFPVGNAAGRFLPLTSDLSALEPRLLFVGLSDLRHLFVALEALEGGPRSVTCVLNDLNAETCARNALMLQLLSEGDYPLGHRILSIFTVWWLHELPMPAVPLLCHAAEQAQKSCCTGTRQVLQKWIQQWRSDAGFTGTELQEVLQTADLSQSDLAEAAEAFAHAPCVFNLTLQHTSARLQYNLHSGQAVPSGWQDAGDGVLLWPPLPEDEEFDPDAGAPGRAEYLGALTKLLPRSAQALAALAPWGGSLRWSVRAGDCLALRWSGKTRFERVFTSNVADHVGVVNLVVALVPVLEVPDGRLEVCLSNNLKALDLQGDIFSLFPKLYNLTVEEVSDLLGIRCESPQRDQLWIYPREAVEATETRPSRALVDWLVSSTGRLYRCPSPDPETLLRRRAHGDVLGMALRFLRRFTCSKVMLLTIASLLKQRQIDGSTTEAEAALKEVLVAAPFGEQQLALLLPELQAEPRHWRLARFRVATVPSWAWRARPTVVLAWARGRALSRAKQQGVRLQPQEPMWPKCRREAQVEFLRKEVWGHLKWFLKSPEVQVIEAFDLHVQDGCLVVTFPLESFEVDFGLGGAAFLVSAIDNVIVTGPHGQEQLEIVDGEARKED</sequence>
<evidence type="ECO:0000313" key="3">
    <source>
        <dbReference type="Proteomes" id="UP001642484"/>
    </source>
</evidence>
<dbReference type="Pfam" id="PF14737">
    <property type="entry name" value="DUF4470"/>
    <property type="match status" value="1"/>
</dbReference>
<dbReference type="InterPro" id="IPR027974">
    <property type="entry name" value="DUF4470"/>
</dbReference>
<keyword evidence="3" id="KW-1185">Reference proteome</keyword>
<feature type="domain" description="DUF4470" evidence="1">
    <location>
        <begin position="192"/>
        <end position="251"/>
    </location>
</feature>
<organism evidence="2 3">
    <name type="scientific">Durusdinium trenchii</name>
    <dbReference type="NCBI Taxonomy" id="1381693"/>
    <lineage>
        <taxon>Eukaryota</taxon>
        <taxon>Sar</taxon>
        <taxon>Alveolata</taxon>
        <taxon>Dinophyceae</taxon>
        <taxon>Suessiales</taxon>
        <taxon>Symbiodiniaceae</taxon>
        <taxon>Durusdinium</taxon>
    </lineage>
</organism>
<comment type="caution">
    <text evidence="2">The sequence shown here is derived from an EMBL/GenBank/DDBJ whole genome shotgun (WGS) entry which is preliminary data.</text>
</comment>
<proteinExistence type="predicted"/>
<evidence type="ECO:0000313" key="2">
    <source>
        <dbReference type="EMBL" id="CAK9084071.1"/>
    </source>
</evidence>